<dbReference type="Proteomes" id="UP000245609">
    <property type="component" value="Unassembled WGS sequence"/>
</dbReference>
<evidence type="ECO:0000256" key="1">
    <source>
        <dbReference type="SAM" id="MobiDB-lite"/>
    </source>
</evidence>
<keyword evidence="3" id="KW-1185">Reference proteome</keyword>
<protein>
    <recommendedName>
        <fullName evidence="4">Biogenesis of lysosome-related organelles complex 1 subunit 7</fullName>
    </recommendedName>
</protein>
<evidence type="ECO:0000313" key="2">
    <source>
        <dbReference type="EMBL" id="PVV00770.1"/>
    </source>
</evidence>
<organism evidence="2 3">
    <name type="scientific">Smittium megazygosporum</name>
    <dbReference type="NCBI Taxonomy" id="133381"/>
    <lineage>
        <taxon>Eukaryota</taxon>
        <taxon>Fungi</taxon>
        <taxon>Fungi incertae sedis</taxon>
        <taxon>Zoopagomycota</taxon>
        <taxon>Kickxellomycotina</taxon>
        <taxon>Harpellomycetes</taxon>
        <taxon>Harpellales</taxon>
        <taxon>Legeriomycetaceae</taxon>
        <taxon>Smittium</taxon>
    </lineage>
</organism>
<accession>A0A2T9Z868</accession>
<evidence type="ECO:0000313" key="3">
    <source>
        <dbReference type="Proteomes" id="UP000245609"/>
    </source>
</evidence>
<evidence type="ECO:0008006" key="4">
    <source>
        <dbReference type="Google" id="ProtNLM"/>
    </source>
</evidence>
<dbReference type="AlphaFoldDB" id="A0A2T9Z868"/>
<feature type="compositionally biased region" description="Polar residues" evidence="1">
    <location>
        <begin position="81"/>
        <end position="92"/>
    </location>
</feature>
<name>A0A2T9Z868_9FUNG</name>
<dbReference type="EMBL" id="MBFS01001654">
    <property type="protein sequence ID" value="PVV00770.1"/>
    <property type="molecule type" value="Genomic_DNA"/>
</dbReference>
<proteinExistence type="predicted"/>
<sequence length="118" mass="13498">MDTILQNSLSKYYDELGELDMFLSKMLKQVNEDQKNLSSQFPALCEPMIDSLVENKKRLEKLKTRISQINLKTEQLKQRTKSISNSTLSTRKSNLEDKGDNTDFSAINPKPTSPVSRT</sequence>
<reference evidence="2 3" key="1">
    <citation type="journal article" date="2018" name="MBio">
        <title>Comparative Genomics Reveals the Core Gene Toolbox for the Fungus-Insect Symbiosis.</title>
        <authorList>
            <person name="Wang Y."/>
            <person name="Stata M."/>
            <person name="Wang W."/>
            <person name="Stajich J.E."/>
            <person name="White M.M."/>
            <person name="Moncalvo J.M."/>
        </authorList>
    </citation>
    <scope>NUCLEOTIDE SEQUENCE [LARGE SCALE GENOMIC DNA]</scope>
    <source>
        <strain evidence="2 3">SC-DP-2</strain>
    </source>
</reference>
<comment type="caution">
    <text evidence="2">The sequence shown here is derived from an EMBL/GenBank/DDBJ whole genome shotgun (WGS) entry which is preliminary data.</text>
</comment>
<feature type="region of interest" description="Disordered" evidence="1">
    <location>
        <begin position="74"/>
        <end position="118"/>
    </location>
</feature>
<feature type="non-terminal residue" evidence="2">
    <location>
        <position position="118"/>
    </location>
</feature>
<gene>
    <name evidence="2" type="ORF">BB560_004836</name>
</gene>